<evidence type="ECO:0000313" key="2">
    <source>
        <dbReference type="EMBL" id="RVW34688.1"/>
    </source>
</evidence>
<protein>
    <submittedName>
        <fullName evidence="2">Uncharacterized protein</fullName>
    </submittedName>
</protein>
<comment type="caution">
    <text evidence="2">The sequence shown here is derived from an EMBL/GenBank/DDBJ whole genome shotgun (WGS) entry which is preliminary data.</text>
</comment>
<dbReference type="EMBL" id="QGNW01001630">
    <property type="protein sequence ID" value="RVW34688.1"/>
    <property type="molecule type" value="Genomic_DNA"/>
</dbReference>
<accession>A0A438DGW4</accession>
<sequence length="77" mass="8860">MCTLLDLEVTAVATLWGLVLLASNPEWQARLRAEIFEVLWRPCTRYQYAWQDETTEDGDSRGAKALPRELHLCQGRP</sequence>
<evidence type="ECO:0000256" key="1">
    <source>
        <dbReference type="SAM" id="SignalP"/>
    </source>
</evidence>
<dbReference type="InterPro" id="IPR036396">
    <property type="entry name" value="Cyt_P450_sf"/>
</dbReference>
<organism evidence="2 3">
    <name type="scientific">Vitis vinifera</name>
    <name type="common">Grape</name>
    <dbReference type="NCBI Taxonomy" id="29760"/>
    <lineage>
        <taxon>Eukaryota</taxon>
        <taxon>Viridiplantae</taxon>
        <taxon>Streptophyta</taxon>
        <taxon>Embryophyta</taxon>
        <taxon>Tracheophyta</taxon>
        <taxon>Spermatophyta</taxon>
        <taxon>Magnoliopsida</taxon>
        <taxon>eudicotyledons</taxon>
        <taxon>Gunneridae</taxon>
        <taxon>Pentapetalae</taxon>
        <taxon>rosids</taxon>
        <taxon>Vitales</taxon>
        <taxon>Vitaceae</taxon>
        <taxon>Viteae</taxon>
        <taxon>Vitis</taxon>
    </lineage>
</organism>
<dbReference type="GO" id="GO:0016705">
    <property type="term" value="F:oxidoreductase activity, acting on paired donors, with incorporation or reduction of molecular oxygen"/>
    <property type="evidence" value="ECO:0007669"/>
    <property type="project" value="InterPro"/>
</dbReference>
<dbReference type="AlphaFoldDB" id="A0A438DGW4"/>
<keyword evidence="1" id="KW-0732">Signal</keyword>
<name>A0A438DGW4_VITVI</name>
<feature type="signal peptide" evidence="1">
    <location>
        <begin position="1"/>
        <end position="21"/>
    </location>
</feature>
<evidence type="ECO:0000313" key="3">
    <source>
        <dbReference type="Proteomes" id="UP000288805"/>
    </source>
</evidence>
<proteinExistence type="predicted"/>
<dbReference type="GO" id="GO:0020037">
    <property type="term" value="F:heme binding"/>
    <property type="evidence" value="ECO:0007669"/>
    <property type="project" value="InterPro"/>
</dbReference>
<dbReference type="Proteomes" id="UP000288805">
    <property type="component" value="Unassembled WGS sequence"/>
</dbReference>
<reference evidence="2 3" key="1">
    <citation type="journal article" date="2018" name="PLoS Genet.">
        <title>Population sequencing reveals clonal diversity and ancestral inbreeding in the grapevine cultivar Chardonnay.</title>
        <authorList>
            <person name="Roach M.J."/>
            <person name="Johnson D.L."/>
            <person name="Bohlmann J."/>
            <person name="van Vuuren H.J."/>
            <person name="Jones S.J."/>
            <person name="Pretorius I.S."/>
            <person name="Schmidt S.A."/>
            <person name="Borneman A.R."/>
        </authorList>
    </citation>
    <scope>NUCLEOTIDE SEQUENCE [LARGE SCALE GENOMIC DNA]</scope>
    <source>
        <strain evidence="3">cv. Chardonnay</strain>
        <tissue evidence="2">Leaf</tissue>
    </source>
</reference>
<dbReference type="Gene3D" id="1.10.630.10">
    <property type="entry name" value="Cytochrome P450"/>
    <property type="match status" value="1"/>
</dbReference>
<gene>
    <name evidence="2" type="ORF">CK203_108910</name>
</gene>
<feature type="chain" id="PRO_5018989964" evidence="1">
    <location>
        <begin position="22"/>
        <end position="77"/>
    </location>
</feature>
<dbReference type="SUPFAM" id="SSF48264">
    <property type="entry name" value="Cytochrome P450"/>
    <property type="match status" value="1"/>
</dbReference>
<dbReference type="GO" id="GO:0005506">
    <property type="term" value="F:iron ion binding"/>
    <property type="evidence" value="ECO:0007669"/>
    <property type="project" value="InterPro"/>
</dbReference>
<dbReference type="GO" id="GO:0004497">
    <property type="term" value="F:monooxygenase activity"/>
    <property type="evidence" value="ECO:0007669"/>
    <property type="project" value="InterPro"/>
</dbReference>